<dbReference type="AlphaFoldDB" id="A0A0F9SIV2"/>
<protein>
    <submittedName>
        <fullName evidence="1">Uncharacterized protein</fullName>
    </submittedName>
</protein>
<evidence type="ECO:0000313" key="1">
    <source>
        <dbReference type="EMBL" id="KKN62237.1"/>
    </source>
</evidence>
<gene>
    <name evidence="1" type="ORF">LCGC14_0513740</name>
</gene>
<name>A0A0F9SIV2_9ZZZZ</name>
<sequence>MKVYRVVNLSENEVGAPLILESLAELEDIIGTIDNYDTGDTFGIRVIDVTKKQYENLQEWGGW</sequence>
<organism evidence="1">
    <name type="scientific">marine sediment metagenome</name>
    <dbReference type="NCBI Taxonomy" id="412755"/>
    <lineage>
        <taxon>unclassified sequences</taxon>
        <taxon>metagenomes</taxon>
        <taxon>ecological metagenomes</taxon>
    </lineage>
</organism>
<proteinExistence type="predicted"/>
<comment type="caution">
    <text evidence="1">The sequence shown here is derived from an EMBL/GenBank/DDBJ whole genome shotgun (WGS) entry which is preliminary data.</text>
</comment>
<accession>A0A0F9SIV2</accession>
<reference evidence="1" key="1">
    <citation type="journal article" date="2015" name="Nature">
        <title>Complex archaea that bridge the gap between prokaryotes and eukaryotes.</title>
        <authorList>
            <person name="Spang A."/>
            <person name="Saw J.H."/>
            <person name="Jorgensen S.L."/>
            <person name="Zaremba-Niedzwiedzka K."/>
            <person name="Martijn J."/>
            <person name="Lind A.E."/>
            <person name="van Eijk R."/>
            <person name="Schleper C."/>
            <person name="Guy L."/>
            <person name="Ettema T.J."/>
        </authorList>
    </citation>
    <scope>NUCLEOTIDE SEQUENCE</scope>
</reference>
<dbReference type="EMBL" id="LAZR01000631">
    <property type="protein sequence ID" value="KKN62237.1"/>
    <property type="molecule type" value="Genomic_DNA"/>
</dbReference>